<organism evidence="2 3">
    <name type="scientific">Phyllostomus discolor</name>
    <name type="common">pale spear-nosed bat</name>
    <dbReference type="NCBI Taxonomy" id="89673"/>
    <lineage>
        <taxon>Eukaryota</taxon>
        <taxon>Metazoa</taxon>
        <taxon>Chordata</taxon>
        <taxon>Craniata</taxon>
        <taxon>Vertebrata</taxon>
        <taxon>Euteleostomi</taxon>
        <taxon>Mammalia</taxon>
        <taxon>Eutheria</taxon>
        <taxon>Laurasiatheria</taxon>
        <taxon>Chiroptera</taxon>
        <taxon>Yangochiroptera</taxon>
        <taxon>Phyllostomidae</taxon>
        <taxon>Phyllostominae</taxon>
        <taxon>Phyllostomus</taxon>
    </lineage>
</organism>
<comment type="caution">
    <text evidence="2">The sequence shown here is derived from an EMBL/GenBank/DDBJ whole genome shotgun (WGS) entry which is preliminary data.</text>
</comment>
<protein>
    <submittedName>
        <fullName evidence="2">Uncharacterized protein</fullName>
    </submittedName>
</protein>
<proteinExistence type="predicted"/>
<dbReference type="EMBL" id="JABVXQ010000008">
    <property type="protein sequence ID" value="KAF6095133.1"/>
    <property type="molecule type" value="Genomic_DNA"/>
</dbReference>
<keyword evidence="1" id="KW-1133">Transmembrane helix</keyword>
<accession>A0A833ZEU0</accession>
<reference evidence="2 3" key="1">
    <citation type="journal article" date="2020" name="Nature">
        <title>Six reference-quality genomes reveal evolution of bat adaptations.</title>
        <authorList>
            <person name="Jebb D."/>
            <person name="Huang Z."/>
            <person name="Pippel M."/>
            <person name="Hughes G.M."/>
            <person name="Lavrichenko K."/>
            <person name="Devanna P."/>
            <person name="Winkler S."/>
            <person name="Jermiin L.S."/>
            <person name="Skirmuntt E.C."/>
            <person name="Katzourakis A."/>
            <person name="Burkitt-Gray L."/>
            <person name="Ray D.A."/>
            <person name="Sullivan K.A.M."/>
            <person name="Roscito J.G."/>
            <person name="Kirilenko B.M."/>
            <person name="Davalos L.M."/>
            <person name="Corthals A.P."/>
            <person name="Power M.L."/>
            <person name="Jones G."/>
            <person name="Ransome R.D."/>
            <person name="Dechmann D.K.N."/>
            <person name="Locatelli A.G."/>
            <person name="Puechmaille S.J."/>
            <person name="Fedrigo O."/>
            <person name="Jarvis E.D."/>
            <person name="Hiller M."/>
            <person name="Vernes S.C."/>
            <person name="Myers E.W."/>
            <person name="Teeling E.C."/>
        </authorList>
    </citation>
    <scope>NUCLEOTIDE SEQUENCE [LARGE SCALE GENOMIC DNA]</scope>
    <source>
        <strain evidence="2">Bat1K_MPI-CBG_1</strain>
    </source>
</reference>
<keyword evidence="1" id="KW-0472">Membrane</keyword>
<evidence type="ECO:0000256" key="1">
    <source>
        <dbReference type="SAM" id="Phobius"/>
    </source>
</evidence>
<dbReference type="Proteomes" id="UP000664940">
    <property type="component" value="Unassembled WGS sequence"/>
</dbReference>
<feature type="transmembrane region" description="Helical" evidence="1">
    <location>
        <begin position="105"/>
        <end position="132"/>
    </location>
</feature>
<name>A0A833ZEU0_9CHIR</name>
<dbReference type="AlphaFoldDB" id="A0A833ZEU0"/>
<keyword evidence="1" id="KW-0812">Transmembrane</keyword>
<evidence type="ECO:0000313" key="3">
    <source>
        <dbReference type="Proteomes" id="UP000664940"/>
    </source>
</evidence>
<evidence type="ECO:0000313" key="2">
    <source>
        <dbReference type="EMBL" id="KAF6095133.1"/>
    </source>
</evidence>
<gene>
    <name evidence="2" type="ORF">HJG60_012100</name>
</gene>
<sequence>MLNYTIHELNRTVLIKKGQDLQSHRWLNSKLSLQEQGLISCLGDVGVTGQALRAGLQGPLGWGSSLTLRTRPRQKAHPMQKNRSGLAALPHSFPSLSFPFSNNSFIPAALFANHAAKAWLFYLLFVCLFACLKENCK</sequence>